<feature type="domain" description="UDP-N-acetylglucosamine 2-epimerase" evidence="1">
    <location>
        <begin position="22"/>
        <end position="370"/>
    </location>
</feature>
<name>A0ABS6EXZ6_9CLOT</name>
<evidence type="ECO:0000259" key="1">
    <source>
        <dbReference type="Pfam" id="PF02350"/>
    </source>
</evidence>
<dbReference type="PANTHER" id="PTHR43174">
    <property type="entry name" value="UDP-N-ACETYLGLUCOSAMINE 2-EPIMERASE"/>
    <property type="match status" value="1"/>
</dbReference>
<evidence type="ECO:0000313" key="2">
    <source>
        <dbReference type="EMBL" id="MBU5591094.1"/>
    </source>
</evidence>
<evidence type="ECO:0000313" key="3">
    <source>
        <dbReference type="Proteomes" id="UP000736583"/>
    </source>
</evidence>
<dbReference type="EMBL" id="JAHLQL010000001">
    <property type="protein sequence ID" value="MBU5591094.1"/>
    <property type="molecule type" value="Genomic_DNA"/>
</dbReference>
<accession>A0ABS6EXZ6</accession>
<sequence length="386" mass="44267">MKKVGIVTTSRADFGLLYPIIKEIDKSELLETKVIATGLHLLKEHGNSIKHVEKKCKNVDKIDLFMPNIDKFTLVKSIGIGFISFSEYFKNNDFDGIIVLGDRTELIVPVYSAMICDIPIIHIFGGDSIDNYVTYDNNIRHCITKLANIHLAATKQHAERIKKLGEENWRIFNVGSPAVDYIRNCDYLDKKQLQMKFTKINFNNPYCVLTFHPVPTEIDRIKNQIGIIIESLRENNIQVICTKPNNDLGYEYILEEIEKEDFNNKSFLLINSISQEEYYSILKYSDFMIGNSSSGILESSSFKIPSINIGNRQLGRVKSENVIDISHDKNDIIKAIQKCRYNNLFKESCKKCKNPYGDGNAAYKIVKILEDLLDNKNKLLIKKITY</sequence>
<dbReference type="GO" id="GO:0016798">
    <property type="term" value="F:hydrolase activity, acting on glycosyl bonds"/>
    <property type="evidence" value="ECO:0007669"/>
    <property type="project" value="UniProtKB-KW"/>
</dbReference>
<dbReference type="InterPro" id="IPR003331">
    <property type="entry name" value="UDP_GlcNAc_Epimerase_2_dom"/>
</dbReference>
<dbReference type="Proteomes" id="UP000736583">
    <property type="component" value="Unassembled WGS sequence"/>
</dbReference>
<dbReference type="EC" id="3.2.1.183" evidence="2"/>
<dbReference type="Pfam" id="PF02350">
    <property type="entry name" value="Epimerase_2"/>
    <property type="match status" value="1"/>
</dbReference>
<dbReference type="NCBIfam" id="TIGR03568">
    <property type="entry name" value="NeuC_NnaA"/>
    <property type="match status" value="1"/>
</dbReference>
<reference evidence="2 3" key="1">
    <citation type="submission" date="2021-06" db="EMBL/GenBank/DDBJ databases">
        <authorList>
            <person name="Sun Q."/>
            <person name="Li D."/>
        </authorList>
    </citation>
    <scope>NUCLEOTIDE SEQUENCE [LARGE SCALE GENOMIC DNA]</scope>
    <source>
        <strain evidence="2 3">MSJ-4</strain>
    </source>
</reference>
<organism evidence="2 3">
    <name type="scientific">Clostridium simiarum</name>
    <dbReference type="NCBI Taxonomy" id="2841506"/>
    <lineage>
        <taxon>Bacteria</taxon>
        <taxon>Bacillati</taxon>
        <taxon>Bacillota</taxon>
        <taxon>Clostridia</taxon>
        <taxon>Eubacteriales</taxon>
        <taxon>Clostridiaceae</taxon>
        <taxon>Clostridium</taxon>
    </lineage>
</organism>
<keyword evidence="2" id="KW-0378">Hydrolase</keyword>
<comment type="caution">
    <text evidence="2">The sequence shown here is derived from an EMBL/GenBank/DDBJ whole genome shotgun (WGS) entry which is preliminary data.</text>
</comment>
<proteinExistence type="predicted"/>
<protein>
    <submittedName>
        <fullName evidence="2">UDP-N-acetylglucosamine 2-epimerase (Hydrolyzing)</fullName>
        <ecNumber evidence="2">3.2.1.183</ecNumber>
    </submittedName>
</protein>
<dbReference type="InterPro" id="IPR029767">
    <property type="entry name" value="WecB-like"/>
</dbReference>
<dbReference type="PANTHER" id="PTHR43174:SF3">
    <property type="entry name" value="UDP-N-ACETYLGLUCOSAMINE 2-EPIMERASE"/>
    <property type="match status" value="1"/>
</dbReference>
<keyword evidence="2" id="KW-0326">Glycosidase</keyword>
<gene>
    <name evidence="2" type="primary">neuC</name>
    <name evidence="2" type="ORF">KQI89_04900</name>
</gene>
<dbReference type="RefSeq" id="WP_216456128.1">
    <property type="nucleotide sequence ID" value="NZ_JAHLQL010000001.1"/>
</dbReference>
<dbReference type="InterPro" id="IPR020004">
    <property type="entry name" value="UDP-GlcNAc_Epase"/>
</dbReference>
<keyword evidence="3" id="KW-1185">Reference proteome</keyword>